<accession>A0A507DYH7</accession>
<dbReference type="Proteomes" id="UP000318582">
    <property type="component" value="Unassembled WGS sequence"/>
</dbReference>
<reference evidence="2 3" key="1">
    <citation type="journal article" date="2019" name="Sci. Rep.">
        <title>Comparative genomics of chytrid fungi reveal insights into the obligate biotrophic and pathogenic lifestyle of Synchytrium endobioticum.</title>
        <authorList>
            <person name="van de Vossenberg B.T.L.H."/>
            <person name="Warris S."/>
            <person name="Nguyen H.D.T."/>
            <person name="van Gent-Pelzer M.P.E."/>
            <person name="Joly D.L."/>
            <person name="van de Geest H.C."/>
            <person name="Bonants P.J.M."/>
            <person name="Smith D.S."/>
            <person name="Levesque C.A."/>
            <person name="van der Lee T.A.J."/>
        </authorList>
    </citation>
    <scope>NUCLEOTIDE SEQUENCE [LARGE SCALE GENOMIC DNA]</scope>
    <source>
        <strain evidence="2 3">CBS 809.83</strain>
    </source>
</reference>
<feature type="region of interest" description="Disordered" evidence="1">
    <location>
        <begin position="18"/>
        <end position="91"/>
    </location>
</feature>
<name>A0A507DYH7_9FUNG</name>
<feature type="region of interest" description="Disordered" evidence="1">
    <location>
        <begin position="239"/>
        <end position="394"/>
    </location>
</feature>
<keyword evidence="3" id="KW-1185">Reference proteome</keyword>
<evidence type="ECO:0000313" key="3">
    <source>
        <dbReference type="Proteomes" id="UP000318582"/>
    </source>
</evidence>
<gene>
    <name evidence="2" type="ORF">PhCBS80983_g04950</name>
</gene>
<feature type="compositionally biased region" description="Low complexity" evidence="1">
    <location>
        <begin position="364"/>
        <end position="389"/>
    </location>
</feature>
<feature type="compositionally biased region" description="Low complexity" evidence="1">
    <location>
        <begin position="269"/>
        <end position="294"/>
    </location>
</feature>
<dbReference type="AlphaFoldDB" id="A0A507DYH7"/>
<feature type="compositionally biased region" description="Polar residues" evidence="1">
    <location>
        <begin position="343"/>
        <end position="357"/>
    </location>
</feature>
<feature type="region of interest" description="Disordered" evidence="1">
    <location>
        <begin position="406"/>
        <end position="432"/>
    </location>
</feature>
<dbReference type="EMBL" id="QEAQ01000092">
    <property type="protein sequence ID" value="TPX55890.1"/>
    <property type="molecule type" value="Genomic_DNA"/>
</dbReference>
<evidence type="ECO:0000313" key="2">
    <source>
        <dbReference type="EMBL" id="TPX55890.1"/>
    </source>
</evidence>
<protein>
    <submittedName>
        <fullName evidence="2">Uncharacterized protein</fullName>
    </submittedName>
</protein>
<proteinExistence type="predicted"/>
<sequence length="477" mass="51532">MNCNTDASTLTEFAFHYKRKHGRTAPGEEEPPTVPIFPPRRTLRSGEPPLHFEENERASSGSTNGDGMDPRDRSPSVTSSIPSLPPPSAAAATVAPFTFPQHRMVTVGQVVVSVALQLDSAVPGLRALANRIQNDRQKNACLQYSILEILRRGVTAGTFIRDQDGYRLKYERSPWPNKDKYIYLKNGSRLACGDLVTFTLVFPPSTPVVDLSSSISQAAEMDQAHGIIADLSPPPLPPMSRFLAMNLPRRPPSSSPLRSRPYPHHRLVSSPTPAAPAGPSSSSSTPHQQQQQQPQPIPYHLDTLDDPITDVRPTPPPLPALNTPHHQPAQPPPQSSTKRPHSNHLTITLPTQHSSASPHKRPRINNNTNSPITASTTTTTTAGPFSSSSKELSADDRETILEAFRQISSPARGRGAGSNDPATPGFAGPLSSPLDGITPKKITINRTIVVQQSLLSTIMTPIKNALFGSPKPSSERG</sequence>
<comment type="caution">
    <text evidence="2">The sequence shown here is derived from an EMBL/GenBank/DDBJ whole genome shotgun (WGS) entry which is preliminary data.</text>
</comment>
<evidence type="ECO:0000256" key="1">
    <source>
        <dbReference type="SAM" id="MobiDB-lite"/>
    </source>
</evidence>
<organism evidence="2 3">
    <name type="scientific">Powellomyces hirtus</name>
    <dbReference type="NCBI Taxonomy" id="109895"/>
    <lineage>
        <taxon>Eukaryota</taxon>
        <taxon>Fungi</taxon>
        <taxon>Fungi incertae sedis</taxon>
        <taxon>Chytridiomycota</taxon>
        <taxon>Chytridiomycota incertae sedis</taxon>
        <taxon>Chytridiomycetes</taxon>
        <taxon>Spizellomycetales</taxon>
        <taxon>Powellomycetaceae</taxon>
        <taxon>Powellomyces</taxon>
    </lineage>
</organism>